<keyword evidence="2" id="KW-0732">Signal</keyword>
<dbReference type="InterPro" id="IPR001128">
    <property type="entry name" value="Cyt_P450"/>
</dbReference>
<dbReference type="Proteomes" id="UP001465976">
    <property type="component" value="Unassembled WGS sequence"/>
</dbReference>
<feature type="compositionally biased region" description="Polar residues" evidence="1">
    <location>
        <begin position="258"/>
        <end position="272"/>
    </location>
</feature>
<reference evidence="3 4" key="1">
    <citation type="submission" date="2024-02" db="EMBL/GenBank/DDBJ databases">
        <title>A draft genome for the cacao thread blight pathogen Marasmius crinis-equi.</title>
        <authorList>
            <person name="Cohen S.P."/>
            <person name="Baruah I.K."/>
            <person name="Amoako-Attah I."/>
            <person name="Bukari Y."/>
            <person name="Meinhardt L.W."/>
            <person name="Bailey B.A."/>
        </authorList>
    </citation>
    <scope>NUCLEOTIDE SEQUENCE [LARGE SCALE GENOMIC DNA]</scope>
    <source>
        <strain evidence="3 4">GH-76</strain>
    </source>
</reference>
<comment type="caution">
    <text evidence="3">The sequence shown here is derived from an EMBL/GenBank/DDBJ whole genome shotgun (WGS) entry which is preliminary data.</text>
</comment>
<accession>A0ABR3FBB6</accession>
<dbReference type="Gene3D" id="1.10.630.10">
    <property type="entry name" value="Cytochrome P450"/>
    <property type="match status" value="1"/>
</dbReference>
<gene>
    <name evidence="3" type="ORF">V5O48_009423</name>
</gene>
<keyword evidence="4" id="KW-1185">Reference proteome</keyword>
<proteinExistence type="predicted"/>
<evidence type="ECO:0000256" key="1">
    <source>
        <dbReference type="SAM" id="MobiDB-lite"/>
    </source>
</evidence>
<dbReference type="InterPro" id="IPR036396">
    <property type="entry name" value="Cyt_P450_sf"/>
</dbReference>
<protein>
    <recommendedName>
        <fullName evidence="5">Cytochrome P450</fullName>
    </recommendedName>
</protein>
<feature type="chain" id="PRO_5045516424" description="Cytochrome P450" evidence="2">
    <location>
        <begin position="21"/>
        <end position="415"/>
    </location>
</feature>
<dbReference type="SUPFAM" id="SSF48264">
    <property type="entry name" value="Cytochrome P450"/>
    <property type="match status" value="1"/>
</dbReference>
<dbReference type="EMBL" id="JBAHYK010000616">
    <property type="protein sequence ID" value="KAL0572544.1"/>
    <property type="molecule type" value="Genomic_DNA"/>
</dbReference>
<organism evidence="3 4">
    <name type="scientific">Marasmius crinis-equi</name>
    <dbReference type="NCBI Taxonomy" id="585013"/>
    <lineage>
        <taxon>Eukaryota</taxon>
        <taxon>Fungi</taxon>
        <taxon>Dikarya</taxon>
        <taxon>Basidiomycota</taxon>
        <taxon>Agaricomycotina</taxon>
        <taxon>Agaricomycetes</taxon>
        <taxon>Agaricomycetidae</taxon>
        <taxon>Agaricales</taxon>
        <taxon>Marasmiineae</taxon>
        <taxon>Marasmiaceae</taxon>
        <taxon>Marasmius</taxon>
    </lineage>
</organism>
<sequence>MPSPITVVTVALLAVGLVLSRYCYPLYQVIARTRQNMPLFNWTSRTKPVEHRTMKSIRTLLKPDTNIHTILLDRAIPNQRLVRAFELTNTFVSPEPAIRDEFRKGASRMLERANRRGWADYFEVALDATKASLPAANNTRPFDHFIQSTTLRVVLIVLLGVEQRAEELDEDDLQIVAQLISELWARSKTESSTDPEKLYHLNRHIRRLVPDDEAFPSPLDFVIPAWETMWRAVATTVAYTHDEQPYRETFGQLKAGNPTRSFTASASDSDGPSAQAIVSEVLRLHPPSRHIHRAVHRPFFGVPTFLDRFIHRTRLEAADIASFHRSKEVWGPSANDFDPARHGESVVEGRTILPFGYGPLQCMAKSWAPLAIGVMVSAILEVLGSEDTTSFTLVRGERIGGREGWQGWEVKRQEK</sequence>
<evidence type="ECO:0000256" key="2">
    <source>
        <dbReference type="SAM" id="SignalP"/>
    </source>
</evidence>
<feature type="region of interest" description="Disordered" evidence="1">
    <location>
        <begin position="253"/>
        <end position="272"/>
    </location>
</feature>
<evidence type="ECO:0008006" key="5">
    <source>
        <dbReference type="Google" id="ProtNLM"/>
    </source>
</evidence>
<evidence type="ECO:0000313" key="3">
    <source>
        <dbReference type="EMBL" id="KAL0572544.1"/>
    </source>
</evidence>
<evidence type="ECO:0000313" key="4">
    <source>
        <dbReference type="Proteomes" id="UP001465976"/>
    </source>
</evidence>
<feature type="signal peptide" evidence="2">
    <location>
        <begin position="1"/>
        <end position="20"/>
    </location>
</feature>
<name>A0ABR3FBB6_9AGAR</name>
<dbReference type="Pfam" id="PF00067">
    <property type="entry name" value="p450"/>
    <property type="match status" value="1"/>
</dbReference>